<evidence type="ECO:0000313" key="1">
    <source>
        <dbReference type="EMBL" id="MDT3404269.1"/>
    </source>
</evidence>
<organism evidence="1 2">
    <name type="scientific">Mucilaginibacter terrae</name>
    <dbReference type="NCBI Taxonomy" id="1955052"/>
    <lineage>
        <taxon>Bacteria</taxon>
        <taxon>Pseudomonadati</taxon>
        <taxon>Bacteroidota</taxon>
        <taxon>Sphingobacteriia</taxon>
        <taxon>Sphingobacteriales</taxon>
        <taxon>Sphingobacteriaceae</taxon>
        <taxon>Mucilaginibacter</taxon>
    </lineage>
</organism>
<gene>
    <name evidence="1" type="ORF">QE417_003341</name>
</gene>
<evidence type="ECO:0000313" key="2">
    <source>
        <dbReference type="Proteomes" id="UP001258315"/>
    </source>
</evidence>
<accession>A0ABU3GWY5</accession>
<keyword evidence="2" id="KW-1185">Reference proteome</keyword>
<sequence>MSQPVSVKDTIKDFIDSGIEIETKPIKEVGPFVEYLLTTLYQINESTSRKVVEKQLQSFLETLRDDLYVLIETPYVDKMYRDTYYHYYSSKLKGYHRDCIRLSFFGCPVASENFRKDPDTDLTVVQEKLPGFSCIKTDLS</sequence>
<dbReference type="EMBL" id="JAVLVU010000001">
    <property type="protein sequence ID" value="MDT3404269.1"/>
    <property type="molecule type" value="Genomic_DNA"/>
</dbReference>
<dbReference type="RefSeq" id="WP_311951604.1">
    <property type="nucleotide sequence ID" value="NZ_JAVLVU010000001.1"/>
</dbReference>
<dbReference type="Proteomes" id="UP001258315">
    <property type="component" value="Unassembled WGS sequence"/>
</dbReference>
<protein>
    <submittedName>
        <fullName evidence="1">Uncharacterized protein</fullName>
    </submittedName>
</protein>
<proteinExistence type="predicted"/>
<comment type="caution">
    <text evidence="1">The sequence shown here is derived from an EMBL/GenBank/DDBJ whole genome shotgun (WGS) entry which is preliminary data.</text>
</comment>
<reference evidence="2" key="1">
    <citation type="submission" date="2023-07" db="EMBL/GenBank/DDBJ databases">
        <title>Functional and genomic diversity of the sorghum phyllosphere microbiome.</title>
        <authorList>
            <person name="Shade A."/>
        </authorList>
    </citation>
    <scope>NUCLEOTIDE SEQUENCE [LARGE SCALE GENOMIC DNA]</scope>
    <source>
        <strain evidence="2">SORGH_AS_0422</strain>
    </source>
</reference>
<name>A0ABU3GWY5_9SPHI</name>